<name>A0ABS6ZPQ2_9GAMM</name>
<evidence type="ECO:0000256" key="2">
    <source>
        <dbReference type="ARBA" id="ARBA00023315"/>
    </source>
</evidence>
<dbReference type="PANTHER" id="PTHR43420:SF51">
    <property type="entry name" value="PEPTIDYL-LYSINE N-ACETYLTRANSFERASE YIAC"/>
    <property type="match status" value="1"/>
</dbReference>
<keyword evidence="5" id="KW-1185">Reference proteome</keyword>
<dbReference type="Proteomes" id="UP000769617">
    <property type="component" value="Unassembled WGS sequence"/>
</dbReference>
<dbReference type="CDD" id="cd04301">
    <property type="entry name" value="NAT_SF"/>
    <property type="match status" value="1"/>
</dbReference>
<evidence type="ECO:0000313" key="5">
    <source>
        <dbReference type="Proteomes" id="UP000769617"/>
    </source>
</evidence>
<dbReference type="PANTHER" id="PTHR43420">
    <property type="entry name" value="ACETYLTRANSFERASE"/>
    <property type="match status" value="1"/>
</dbReference>
<dbReference type="Pfam" id="PF00583">
    <property type="entry name" value="Acetyltransf_1"/>
    <property type="match status" value="1"/>
</dbReference>
<dbReference type="InterPro" id="IPR000182">
    <property type="entry name" value="GNAT_dom"/>
</dbReference>
<accession>A0ABS6ZPQ2</accession>
<keyword evidence="2" id="KW-0012">Acyltransferase</keyword>
<dbReference type="InterPro" id="IPR050680">
    <property type="entry name" value="YpeA/RimI_acetyltransf"/>
</dbReference>
<comment type="caution">
    <text evidence="4">The sequence shown here is derived from an EMBL/GenBank/DDBJ whole genome shotgun (WGS) entry which is preliminary data.</text>
</comment>
<dbReference type="PROSITE" id="PS51186">
    <property type="entry name" value="GNAT"/>
    <property type="match status" value="1"/>
</dbReference>
<organism evidence="4 5">
    <name type="scientific">Billgrantia antri</name>
    <dbReference type="NCBI Taxonomy" id="2846777"/>
    <lineage>
        <taxon>Bacteria</taxon>
        <taxon>Pseudomonadati</taxon>
        <taxon>Pseudomonadota</taxon>
        <taxon>Gammaproteobacteria</taxon>
        <taxon>Oceanospirillales</taxon>
        <taxon>Halomonadaceae</taxon>
        <taxon>Billgrantia</taxon>
    </lineage>
</organism>
<dbReference type="Gene3D" id="3.40.630.30">
    <property type="match status" value="1"/>
</dbReference>
<keyword evidence="1" id="KW-0808">Transferase</keyword>
<proteinExistence type="predicted"/>
<gene>
    <name evidence="4" type="ORF">KPL81_12945</name>
</gene>
<reference evidence="4 5" key="1">
    <citation type="submission" date="2021-07" db="EMBL/GenBank/DDBJ databases">
        <authorList>
            <person name="So Y."/>
        </authorList>
    </citation>
    <scope>NUCLEOTIDE SEQUENCE [LARGE SCALE GENOMIC DNA]</scope>
    <source>
        <strain evidence="4 5">Y3S6</strain>
    </source>
</reference>
<dbReference type="InterPro" id="IPR016181">
    <property type="entry name" value="Acyl_CoA_acyltransferase"/>
</dbReference>
<protein>
    <submittedName>
        <fullName evidence="4">GNAT family N-acetyltransferase</fullName>
    </submittedName>
</protein>
<dbReference type="EMBL" id="JAHYCA010000004">
    <property type="protein sequence ID" value="MBW6392061.1"/>
    <property type="molecule type" value="Genomic_DNA"/>
</dbReference>
<dbReference type="SUPFAM" id="SSF55729">
    <property type="entry name" value="Acyl-CoA N-acyltransferases (Nat)"/>
    <property type="match status" value="1"/>
</dbReference>
<evidence type="ECO:0000313" key="4">
    <source>
        <dbReference type="EMBL" id="MBW6392061.1"/>
    </source>
</evidence>
<feature type="domain" description="N-acetyltransferase" evidence="3">
    <location>
        <begin position="3"/>
        <end position="194"/>
    </location>
</feature>
<sequence length="197" mass="21479">MKATIRKAKIEDAPKLAGLMNMAGEGIPAYLWEQMAEPGEDVMAFGARRVAGSESGFSYTNAHVAVCDGAIAGILLGYRLPDPYDTGPLDEIPDIVRPLVEMEALVPGSWYVNAVAVDSAYHGQGVGHMLMVRAEQLADETHSKTLSLIVAEQNAAARRLYEKLDYQDHARRPIVQFPGCPHTGDWILMTKEIKPSS</sequence>
<evidence type="ECO:0000256" key="1">
    <source>
        <dbReference type="ARBA" id="ARBA00022679"/>
    </source>
</evidence>
<dbReference type="RefSeq" id="WP_219792533.1">
    <property type="nucleotide sequence ID" value="NZ_JAHYCA010000004.1"/>
</dbReference>
<evidence type="ECO:0000259" key="3">
    <source>
        <dbReference type="PROSITE" id="PS51186"/>
    </source>
</evidence>